<dbReference type="EMBL" id="CAIN01000112">
    <property type="protein sequence ID" value="CCI23231.1"/>
    <property type="molecule type" value="Genomic_DNA"/>
</dbReference>
<evidence type="ECO:0000313" key="2">
    <source>
        <dbReference type="Proteomes" id="UP000005291"/>
    </source>
</evidence>
<name>I4HMF7_MICAE</name>
<sequence length="67" mass="7860">MLKIWQSSPLILKSLEAPLVGNQTQPEKDTMANQKILNFYKVFSISLTKCKNRYRIRNKIFSFVDPK</sequence>
<dbReference type="AlphaFoldDB" id="I4HMF7"/>
<reference evidence="1 2" key="1">
    <citation type="submission" date="2012-04" db="EMBL/GenBank/DDBJ databases">
        <authorList>
            <person name="Genoscope - CEA"/>
        </authorList>
    </citation>
    <scope>NUCLEOTIDE SEQUENCE [LARGE SCALE GENOMIC DNA]</scope>
    <source>
        <strain evidence="1 2">9808</strain>
    </source>
</reference>
<protein>
    <submittedName>
        <fullName evidence="1">Uncharacterized protein</fullName>
    </submittedName>
</protein>
<accession>I4HMF7</accession>
<gene>
    <name evidence="1" type="ORF">MICAG_20010</name>
</gene>
<dbReference type="Proteomes" id="UP000005291">
    <property type="component" value="Unassembled WGS sequence"/>
</dbReference>
<dbReference type="HOGENOM" id="CLU_2807611_0_0_3"/>
<evidence type="ECO:0000313" key="1">
    <source>
        <dbReference type="EMBL" id="CCI23231.1"/>
    </source>
</evidence>
<comment type="caution">
    <text evidence="1">The sequence shown here is derived from an EMBL/GenBank/DDBJ whole genome shotgun (WGS) entry which is preliminary data.</text>
</comment>
<proteinExistence type="predicted"/>
<organism evidence="1 2">
    <name type="scientific">Microcystis aeruginosa PCC 9808</name>
    <dbReference type="NCBI Taxonomy" id="1160284"/>
    <lineage>
        <taxon>Bacteria</taxon>
        <taxon>Bacillati</taxon>
        <taxon>Cyanobacteriota</taxon>
        <taxon>Cyanophyceae</taxon>
        <taxon>Oscillatoriophycideae</taxon>
        <taxon>Chroococcales</taxon>
        <taxon>Microcystaceae</taxon>
        <taxon>Microcystis</taxon>
    </lineage>
</organism>